<dbReference type="Proteomes" id="UP000233553">
    <property type="component" value="Unassembled WGS sequence"/>
</dbReference>
<dbReference type="InterPro" id="IPR014054">
    <property type="entry name" value="Phage_regulatory_Rha"/>
</dbReference>
<sequence length="236" mass="26564">MNAIIQVLTQSMTSLEISELVEKRHDNVKRTIETLVNQCVITSPQIEEKPTAGRPSTFFVFTGEQGKRDSIIVVAQLCPEFTARLVDRWQELEAQVAKPIDPMKLLADPQALRNALLTYSEKVIELEQQVEVMQPTVEAFDRIATADGSLCLTDTAKALQMRPKDLISWLNQKQWIYKRTGSAHYLGYQEKVQSGYLEHKVTEITRGDGSAKITEQVRVTPKGLTKLSKLLGNHNA</sequence>
<evidence type="ECO:0000313" key="3">
    <source>
        <dbReference type="Proteomes" id="UP000233553"/>
    </source>
</evidence>
<keyword evidence="2" id="KW-0238">DNA-binding</keyword>
<dbReference type="Pfam" id="PF03374">
    <property type="entry name" value="ANT"/>
    <property type="match status" value="1"/>
</dbReference>
<comment type="caution">
    <text evidence="2">The sequence shown here is derived from an EMBL/GenBank/DDBJ whole genome shotgun (WGS) entry which is preliminary data.</text>
</comment>
<dbReference type="InterPro" id="IPR005039">
    <property type="entry name" value="Ant_C"/>
</dbReference>
<dbReference type="Pfam" id="PF09669">
    <property type="entry name" value="Phage_pRha"/>
    <property type="match status" value="1"/>
</dbReference>
<name>A0A2N0WEW2_9GAMM</name>
<reference evidence="2 3" key="1">
    <citation type="submission" date="2017-12" db="EMBL/GenBank/DDBJ databases">
        <title>Draft Genome sequences of multiple microbial strains isolated from spacecraft associated surfaces.</title>
        <authorList>
            <person name="Seuylemezian A."/>
            <person name="Vaishampayan P."/>
            <person name="Venkateswaran K."/>
        </authorList>
    </citation>
    <scope>NUCLEOTIDE SEQUENCE [LARGE SCALE GENOMIC DNA]</scope>
    <source>
        <strain evidence="2 3">2P01AA</strain>
    </source>
</reference>
<proteinExistence type="predicted"/>
<feature type="domain" description="Antirepressor protein C-terminal" evidence="1">
    <location>
        <begin position="127"/>
        <end position="233"/>
    </location>
</feature>
<evidence type="ECO:0000259" key="1">
    <source>
        <dbReference type="Pfam" id="PF03374"/>
    </source>
</evidence>
<dbReference type="AlphaFoldDB" id="A0A2N0WEW2"/>
<protein>
    <submittedName>
        <fullName evidence="2">DNA-binding protein</fullName>
    </submittedName>
</protein>
<dbReference type="EMBL" id="PISJ01000013">
    <property type="protein sequence ID" value="PKF33403.1"/>
    <property type="molecule type" value="Genomic_DNA"/>
</dbReference>
<gene>
    <name evidence="2" type="ORF">CW311_11410</name>
</gene>
<organism evidence="2 3">
    <name type="scientific">Acinetobacter proteolyticus</name>
    <dbReference type="NCBI Taxonomy" id="1776741"/>
    <lineage>
        <taxon>Bacteria</taxon>
        <taxon>Pseudomonadati</taxon>
        <taxon>Pseudomonadota</taxon>
        <taxon>Gammaproteobacteria</taxon>
        <taxon>Moraxellales</taxon>
        <taxon>Moraxellaceae</taxon>
        <taxon>Acinetobacter</taxon>
    </lineage>
</organism>
<accession>A0A2N0WEW2</accession>
<dbReference type="RefSeq" id="WP_101236579.1">
    <property type="nucleotide sequence ID" value="NZ_PISJ01000013.1"/>
</dbReference>
<dbReference type="GO" id="GO:0003677">
    <property type="term" value="F:DNA binding"/>
    <property type="evidence" value="ECO:0007669"/>
    <property type="project" value="UniProtKB-KW"/>
</dbReference>
<evidence type="ECO:0000313" key="2">
    <source>
        <dbReference type="EMBL" id="PKF33403.1"/>
    </source>
</evidence>